<reference evidence="5" key="1">
    <citation type="journal article" date="2012" name="Science">
        <title>The Paleozoic origin of enzymatic lignin decomposition reconstructed from 31 fungal genomes.</title>
        <authorList>
            <person name="Floudas D."/>
            <person name="Binder M."/>
            <person name="Riley R."/>
            <person name="Barry K."/>
            <person name="Blanchette R.A."/>
            <person name="Henrissat B."/>
            <person name="Martinez A.T."/>
            <person name="Otillar R."/>
            <person name="Spatafora J.W."/>
            <person name="Yadav J.S."/>
            <person name="Aerts A."/>
            <person name="Benoit I."/>
            <person name="Boyd A."/>
            <person name="Carlson A."/>
            <person name="Copeland A."/>
            <person name="Coutinho P.M."/>
            <person name="de Vries R.P."/>
            <person name="Ferreira P."/>
            <person name="Findley K."/>
            <person name="Foster B."/>
            <person name="Gaskell J."/>
            <person name="Glotzer D."/>
            <person name="Gorecki P."/>
            <person name="Heitman J."/>
            <person name="Hesse C."/>
            <person name="Hori C."/>
            <person name="Igarashi K."/>
            <person name="Jurgens J.A."/>
            <person name="Kallen N."/>
            <person name="Kersten P."/>
            <person name="Kohler A."/>
            <person name="Kuees U."/>
            <person name="Kumar T.K.A."/>
            <person name="Kuo A."/>
            <person name="LaButti K."/>
            <person name="Larrondo L.F."/>
            <person name="Lindquist E."/>
            <person name="Ling A."/>
            <person name="Lombard V."/>
            <person name="Lucas S."/>
            <person name="Lundell T."/>
            <person name="Martin R."/>
            <person name="McLaughlin D.J."/>
            <person name="Morgenstern I."/>
            <person name="Morin E."/>
            <person name="Murat C."/>
            <person name="Nagy L.G."/>
            <person name="Nolan M."/>
            <person name="Ohm R.A."/>
            <person name="Patyshakuliyeva A."/>
            <person name="Rokas A."/>
            <person name="Ruiz-Duenas F.J."/>
            <person name="Sabat G."/>
            <person name="Salamov A."/>
            <person name="Samejima M."/>
            <person name="Schmutz J."/>
            <person name="Slot J.C."/>
            <person name="St John F."/>
            <person name="Stenlid J."/>
            <person name="Sun H."/>
            <person name="Sun S."/>
            <person name="Syed K."/>
            <person name="Tsang A."/>
            <person name="Wiebenga A."/>
            <person name="Young D."/>
            <person name="Pisabarro A."/>
            <person name="Eastwood D.C."/>
            <person name="Martin F."/>
            <person name="Cullen D."/>
            <person name="Grigoriev I.V."/>
            <person name="Hibbett D.S."/>
        </authorList>
    </citation>
    <scope>NUCLEOTIDE SEQUENCE [LARGE SCALE GENOMIC DNA]</scope>
    <source>
        <strain evidence="5">RWD-64-598 SS2</strain>
    </source>
</reference>
<sequence>MKSESDFWIPAQSRPPPHNYTPGLIHLLKMALKYSHTHGDIRQAVLCYEEAVLVNVEPFDRSWGCGYRNFLMACSALMTQQIQPSYSDLLGEPISPGVRNLQEWIEAAWREGYDAAGANDFKDGLSGTKAWIGTAELYTAFTFRGVPSKLVDFKFEDGHTAQGLEDMKKWIKDYFTSSAETADSTDGILRSSSPVKSTNKMPLILQHRGHSRTIVGYMETKKNETFLLQFNPSDSLPSKVRKTALDWRDSSLGWEPFKKPGPRLENFFTQAMKRKTPVSSLPPRIKRIRPSSGPIDDVIILDPSEDDGTLDEDEDEDIDICENRKTKNGKSKEGNGGLDYEDFVNFFRLKTLRHKEFQILSFPMDDPWTPEERKSHKVVTSVRSG</sequence>
<name>A0A5M3N1W8_CONPW</name>
<evidence type="ECO:0000256" key="2">
    <source>
        <dbReference type="SAM" id="MobiDB-lite"/>
    </source>
</evidence>
<feature type="compositionally biased region" description="Acidic residues" evidence="2">
    <location>
        <begin position="303"/>
        <end position="320"/>
    </location>
</feature>
<evidence type="ECO:0000313" key="4">
    <source>
        <dbReference type="EMBL" id="EIW85383.1"/>
    </source>
</evidence>
<dbReference type="OrthoDB" id="288987at2759"/>
<dbReference type="GO" id="GO:0016787">
    <property type="term" value="F:hydrolase activity"/>
    <property type="evidence" value="ECO:0007669"/>
    <property type="project" value="UniProtKB-KW"/>
</dbReference>
<dbReference type="KEGG" id="cput:CONPUDRAFT_118193"/>
<comment type="caution">
    <text evidence="4">The sequence shown here is derived from an EMBL/GenBank/DDBJ whole genome shotgun (WGS) entry which is preliminary data.</text>
</comment>
<keyword evidence="5" id="KW-1185">Reference proteome</keyword>
<feature type="domain" description="UFSP1/2/DUB catalytic" evidence="3">
    <location>
        <begin position="60"/>
        <end position="246"/>
    </location>
</feature>
<protein>
    <submittedName>
        <fullName evidence="4">DUF1671-domain-containing protein</fullName>
    </submittedName>
</protein>
<organism evidence="4 5">
    <name type="scientific">Coniophora puteana (strain RWD-64-598)</name>
    <name type="common">Brown rot fungus</name>
    <dbReference type="NCBI Taxonomy" id="741705"/>
    <lineage>
        <taxon>Eukaryota</taxon>
        <taxon>Fungi</taxon>
        <taxon>Dikarya</taxon>
        <taxon>Basidiomycota</taxon>
        <taxon>Agaricomycotina</taxon>
        <taxon>Agaricomycetes</taxon>
        <taxon>Agaricomycetidae</taxon>
        <taxon>Boletales</taxon>
        <taxon>Coniophorineae</taxon>
        <taxon>Coniophoraceae</taxon>
        <taxon>Coniophora</taxon>
    </lineage>
</organism>
<dbReference type="EMBL" id="JH711574">
    <property type="protein sequence ID" value="EIW85383.1"/>
    <property type="molecule type" value="Genomic_DNA"/>
</dbReference>
<dbReference type="OMA" id="LTEYQME"/>
<dbReference type="InterPro" id="IPR012462">
    <property type="entry name" value="UFSP1/2_DUB_cat"/>
</dbReference>
<evidence type="ECO:0000256" key="1">
    <source>
        <dbReference type="ARBA" id="ARBA00022801"/>
    </source>
</evidence>
<dbReference type="Gene3D" id="3.90.70.130">
    <property type="match status" value="1"/>
</dbReference>
<dbReference type="AlphaFoldDB" id="A0A5M3N1W8"/>
<dbReference type="RefSeq" id="XP_007764886.1">
    <property type="nucleotide sequence ID" value="XM_007766696.1"/>
</dbReference>
<dbReference type="GeneID" id="19199371"/>
<feature type="region of interest" description="Disordered" evidence="2">
    <location>
        <begin position="296"/>
        <end position="335"/>
    </location>
</feature>
<accession>A0A5M3N1W8</accession>
<gene>
    <name evidence="4" type="ORF">CONPUDRAFT_118193</name>
</gene>
<dbReference type="Proteomes" id="UP000053558">
    <property type="component" value="Unassembled WGS sequence"/>
</dbReference>
<feature type="compositionally biased region" description="Basic and acidic residues" evidence="2">
    <location>
        <begin position="321"/>
        <end position="333"/>
    </location>
</feature>
<evidence type="ECO:0000259" key="3">
    <source>
        <dbReference type="Pfam" id="PF07910"/>
    </source>
</evidence>
<proteinExistence type="predicted"/>
<keyword evidence="1" id="KW-0378">Hydrolase</keyword>
<dbReference type="Pfam" id="PF07910">
    <property type="entry name" value="Peptidase_C78"/>
    <property type="match status" value="1"/>
</dbReference>
<evidence type="ECO:0000313" key="5">
    <source>
        <dbReference type="Proteomes" id="UP000053558"/>
    </source>
</evidence>